<dbReference type="AlphaFoldDB" id="A0A1E5XSF5"/>
<organism evidence="1 2">
    <name type="scientific">Devosia insulae DS-56</name>
    <dbReference type="NCBI Taxonomy" id="1116389"/>
    <lineage>
        <taxon>Bacteria</taxon>
        <taxon>Pseudomonadati</taxon>
        <taxon>Pseudomonadota</taxon>
        <taxon>Alphaproteobacteria</taxon>
        <taxon>Hyphomicrobiales</taxon>
        <taxon>Devosiaceae</taxon>
        <taxon>Devosia</taxon>
    </lineage>
</organism>
<evidence type="ECO:0008006" key="3">
    <source>
        <dbReference type="Google" id="ProtNLM"/>
    </source>
</evidence>
<sequence>MAEKQDRVIVEMTIAAPIETVWAALRDPAQMLNWFGWDADTLKDEIQFIFFDHATADEANKVLAIHEHEGIADRMELRATPGGTILRVVRSSAVTGDWNAFYEDTWEGWTTFFQQLRHYIERHPGAKRRTLFLSGKLQAPGALPVEALGLDALWSAAAGSKAAFELPVGEQVAGTVWHHSQHQVGMSVDGWGDGLMVITDQPAPNGGPNGGGTAVLTTFGLSDAEFVALEQRWTAWWRERFVKAS</sequence>
<reference evidence="1 2" key="1">
    <citation type="journal article" date="2015" name="Genome Announc.">
        <title>Genome Assemblies of Three Soil-Associated Devosia species: D. insulae, D. limi, and D. soli.</title>
        <authorList>
            <person name="Hassan Y.I."/>
            <person name="Lepp D."/>
            <person name="Zhou T."/>
        </authorList>
    </citation>
    <scope>NUCLEOTIDE SEQUENCE [LARGE SCALE GENOMIC DNA]</scope>
    <source>
        <strain evidence="1 2">DS-56</strain>
    </source>
</reference>
<name>A0A1E5XSF5_9HYPH</name>
<keyword evidence="2" id="KW-1185">Reference proteome</keyword>
<evidence type="ECO:0000313" key="1">
    <source>
        <dbReference type="EMBL" id="OEO31537.1"/>
    </source>
</evidence>
<dbReference type="SUPFAM" id="SSF55961">
    <property type="entry name" value="Bet v1-like"/>
    <property type="match status" value="1"/>
</dbReference>
<dbReference type="EMBL" id="LAJE02000155">
    <property type="protein sequence ID" value="OEO31537.1"/>
    <property type="molecule type" value="Genomic_DNA"/>
</dbReference>
<gene>
    <name evidence="1" type="ORF">VW23_015830</name>
</gene>
<dbReference type="InterPro" id="IPR023393">
    <property type="entry name" value="START-like_dom_sf"/>
</dbReference>
<dbReference type="RefSeq" id="WP_069909296.1">
    <property type="nucleotide sequence ID" value="NZ_LAJE02000155.1"/>
</dbReference>
<comment type="caution">
    <text evidence="1">The sequence shown here is derived from an EMBL/GenBank/DDBJ whole genome shotgun (WGS) entry which is preliminary data.</text>
</comment>
<evidence type="ECO:0000313" key="2">
    <source>
        <dbReference type="Proteomes" id="UP000095463"/>
    </source>
</evidence>
<dbReference type="CDD" id="cd07814">
    <property type="entry name" value="SRPBCC_CalC_Aha1-like"/>
    <property type="match status" value="1"/>
</dbReference>
<dbReference type="OrthoDB" id="8417725at2"/>
<proteinExistence type="predicted"/>
<protein>
    <recommendedName>
        <fullName evidence="3">ATPase</fullName>
    </recommendedName>
</protein>
<dbReference type="Gene3D" id="3.30.530.20">
    <property type="match status" value="1"/>
</dbReference>
<accession>A0A1E5XSF5</accession>
<dbReference type="Proteomes" id="UP000095463">
    <property type="component" value="Unassembled WGS sequence"/>
</dbReference>